<evidence type="ECO:0000313" key="6">
    <source>
        <dbReference type="Proteomes" id="UP000549617"/>
    </source>
</evidence>
<evidence type="ECO:0000256" key="4">
    <source>
        <dbReference type="ARBA" id="ARBA00022842"/>
    </source>
</evidence>
<dbReference type="NCBIfam" id="TIGR01509">
    <property type="entry name" value="HAD-SF-IA-v3"/>
    <property type="match status" value="1"/>
</dbReference>
<dbReference type="GO" id="GO:0046872">
    <property type="term" value="F:metal ion binding"/>
    <property type="evidence" value="ECO:0007669"/>
    <property type="project" value="UniProtKB-KW"/>
</dbReference>
<dbReference type="RefSeq" id="WP_184014367.1">
    <property type="nucleotide sequence ID" value="NZ_JACIJC010000001.1"/>
</dbReference>
<gene>
    <name evidence="5" type="ORF">FHS49_000101</name>
</gene>
<comment type="cofactor">
    <cofactor evidence="1">
        <name>Mg(2+)</name>
        <dbReference type="ChEBI" id="CHEBI:18420"/>
    </cofactor>
</comment>
<dbReference type="InterPro" id="IPR051600">
    <property type="entry name" value="Beta-PGM-like"/>
</dbReference>
<keyword evidence="5" id="KW-0378">Hydrolase</keyword>
<dbReference type="Pfam" id="PF00702">
    <property type="entry name" value="Hydrolase"/>
    <property type="match status" value="1"/>
</dbReference>
<name>A0A7W9EDM0_9SPHN</name>
<dbReference type="InterPro" id="IPR023198">
    <property type="entry name" value="PGP-like_dom2"/>
</dbReference>
<dbReference type="AlphaFoldDB" id="A0A7W9EDM0"/>
<dbReference type="Proteomes" id="UP000549617">
    <property type="component" value="Unassembled WGS sequence"/>
</dbReference>
<protein>
    <submittedName>
        <fullName evidence="5">HAD superfamily hydrolase (TIGR01509 family)</fullName>
    </submittedName>
</protein>
<dbReference type="InterPro" id="IPR023214">
    <property type="entry name" value="HAD_sf"/>
</dbReference>
<keyword evidence="3" id="KW-0479">Metal-binding</keyword>
<dbReference type="GO" id="GO:0016787">
    <property type="term" value="F:hydrolase activity"/>
    <property type="evidence" value="ECO:0007669"/>
    <property type="project" value="UniProtKB-KW"/>
</dbReference>
<keyword evidence="4" id="KW-0460">Magnesium</keyword>
<reference evidence="5 6" key="1">
    <citation type="submission" date="2020-08" db="EMBL/GenBank/DDBJ databases">
        <title>Genomic Encyclopedia of Type Strains, Phase IV (KMG-IV): sequencing the most valuable type-strain genomes for metagenomic binning, comparative biology and taxonomic classification.</title>
        <authorList>
            <person name="Goeker M."/>
        </authorList>
    </citation>
    <scope>NUCLEOTIDE SEQUENCE [LARGE SCALE GENOMIC DNA]</scope>
    <source>
        <strain evidence="5 6">DSM 25079</strain>
    </source>
</reference>
<dbReference type="Gene3D" id="3.40.50.1000">
    <property type="entry name" value="HAD superfamily/HAD-like"/>
    <property type="match status" value="1"/>
</dbReference>
<comment type="similarity">
    <text evidence="2">Belongs to the HAD-like hydrolase superfamily. CbbY/CbbZ/Gph/YieH family.</text>
</comment>
<evidence type="ECO:0000256" key="1">
    <source>
        <dbReference type="ARBA" id="ARBA00001946"/>
    </source>
</evidence>
<dbReference type="SUPFAM" id="SSF56784">
    <property type="entry name" value="HAD-like"/>
    <property type="match status" value="1"/>
</dbReference>
<keyword evidence="6" id="KW-1185">Reference proteome</keyword>
<evidence type="ECO:0000256" key="2">
    <source>
        <dbReference type="ARBA" id="ARBA00006171"/>
    </source>
</evidence>
<dbReference type="InterPro" id="IPR036412">
    <property type="entry name" value="HAD-like_sf"/>
</dbReference>
<evidence type="ECO:0000256" key="3">
    <source>
        <dbReference type="ARBA" id="ARBA00022723"/>
    </source>
</evidence>
<dbReference type="SFLD" id="SFLDG01129">
    <property type="entry name" value="C1.5:_HAD__Beta-PGM__Phosphata"/>
    <property type="match status" value="1"/>
</dbReference>
<evidence type="ECO:0000313" key="5">
    <source>
        <dbReference type="EMBL" id="MBB5684110.1"/>
    </source>
</evidence>
<sequence length="220" mass="23238">MKFDAIIFDFDGVILESEYAGNRHLAETLTSLGHPVSVDESMAHFMGLAGQDFLDAIVARIGHPIPQGFAALRAEEDRRAIEEGIEAVAGAADFVRSLPRTLPRAIASSSATRWIEAHLDHLDLRACFGAHIYSGREHVTRGKPAPDLYLHAADALGIDIARCLIIEDSPVGVTGAVASGAHVIGLTAGQHCGPGHGARLLALGVPEVAGSFEELARLIA</sequence>
<proteinExistence type="inferred from homology"/>
<dbReference type="SFLD" id="SFLDS00003">
    <property type="entry name" value="Haloacid_Dehalogenase"/>
    <property type="match status" value="1"/>
</dbReference>
<comment type="caution">
    <text evidence="5">The sequence shown here is derived from an EMBL/GenBank/DDBJ whole genome shotgun (WGS) entry which is preliminary data.</text>
</comment>
<dbReference type="InterPro" id="IPR006439">
    <property type="entry name" value="HAD-SF_hydro_IA"/>
</dbReference>
<dbReference type="EMBL" id="JACIJC010000001">
    <property type="protein sequence ID" value="MBB5684110.1"/>
    <property type="molecule type" value="Genomic_DNA"/>
</dbReference>
<dbReference type="Gene3D" id="1.10.150.240">
    <property type="entry name" value="Putative phosphatase, domain 2"/>
    <property type="match status" value="1"/>
</dbReference>
<organism evidence="5 6">
    <name type="scientific">Sphingobium boeckii</name>
    <dbReference type="NCBI Taxonomy" id="1082345"/>
    <lineage>
        <taxon>Bacteria</taxon>
        <taxon>Pseudomonadati</taxon>
        <taxon>Pseudomonadota</taxon>
        <taxon>Alphaproteobacteria</taxon>
        <taxon>Sphingomonadales</taxon>
        <taxon>Sphingomonadaceae</taxon>
        <taxon>Sphingobium</taxon>
    </lineage>
</organism>
<accession>A0A7W9EDM0</accession>
<dbReference type="PANTHER" id="PTHR46193">
    <property type="entry name" value="6-PHOSPHOGLUCONATE PHOSPHATASE"/>
    <property type="match status" value="1"/>
</dbReference>
<dbReference type="PANTHER" id="PTHR46193:SF10">
    <property type="entry name" value="6-PHOSPHOGLUCONATE PHOSPHATASE"/>
    <property type="match status" value="1"/>
</dbReference>